<dbReference type="PROSITE" id="PS50235">
    <property type="entry name" value="USP_3"/>
    <property type="match status" value="1"/>
</dbReference>
<dbReference type="GO" id="GO:0032183">
    <property type="term" value="F:SUMO binding"/>
    <property type="evidence" value="ECO:0007669"/>
    <property type="project" value="InterPro"/>
</dbReference>
<dbReference type="GO" id="GO:0016926">
    <property type="term" value="P:protein desumoylation"/>
    <property type="evidence" value="ECO:0007669"/>
    <property type="project" value="TreeGrafter"/>
</dbReference>
<accession>A0A8T0EU28</accession>
<dbReference type="PANTHER" id="PTHR15294">
    <property type="entry name" value="RETINOVIN-RELATED"/>
    <property type="match status" value="1"/>
</dbReference>
<evidence type="ECO:0000313" key="4">
    <source>
        <dbReference type="Proteomes" id="UP000807504"/>
    </source>
</evidence>
<comment type="caution">
    <text evidence="3">The sequence shown here is derived from an EMBL/GenBank/DDBJ whole genome shotgun (WGS) entry which is preliminary data.</text>
</comment>
<dbReference type="Proteomes" id="UP000807504">
    <property type="component" value="Unassembled WGS sequence"/>
</dbReference>
<evidence type="ECO:0000256" key="1">
    <source>
        <dbReference type="SAM" id="MobiDB-lite"/>
    </source>
</evidence>
<dbReference type="GO" id="GO:0015030">
    <property type="term" value="C:Cajal body"/>
    <property type="evidence" value="ECO:0007669"/>
    <property type="project" value="TreeGrafter"/>
</dbReference>
<dbReference type="InterPro" id="IPR028889">
    <property type="entry name" value="USP"/>
</dbReference>
<keyword evidence="4" id="KW-1185">Reference proteome</keyword>
<dbReference type="PANTHER" id="PTHR15294:SF3">
    <property type="entry name" value="SUMO-SPECIFIC ISOPEPTIDASE USPL1"/>
    <property type="match status" value="1"/>
</dbReference>
<reference evidence="3" key="1">
    <citation type="journal article" date="2020" name="bioRxiv">
        <title>Chromosome-level reference genome of the European wasp spider Argiope bruennichi: a resource for studies on range expansion and evolutionary adaptation.</title>
        <authorList>
            <person name="Sheffer M.M."/>
            <person name="Hoppe A."/>
            <person name="Krehenwinkel H."/>
            <person name="Uhl G."/>
            <person name="Kuss A.W."/>
            <person name="Jensen L."/>
            <person name="Jensen C."/>
            <person name="Gillespie R.G."/>
            <person name="Hoff K.J."/>
            <person name="Prost S."/>
        </authorList>
    </citation>
    <scope>NUCLEOTIDE SEQUENCE</scope>
</reference>
<proteinExistence type="predicted"/>
<dbReference type="InterPro" id="IPR033505">
    <property type="entry name" value="USPL1"/>
</dbReference>
<dbReference type="AlphaFoldDB" id="A0A8T0EU28"/>
<feature type="region of interest" description="Disordered" evidence="1">
    <location>
        <begin position="79"/>
        <end position="103"/>
    </location>
</feature>
<dbReference type="InterPro" id="IPR038765">
    <property type="entry name" value="Papain-like_cys_pep_sf"/>
</dbReference>
<sequence length="449" mass="51857">MAGLIPKEDKRLSDIINKLKRHIKDRDDIPETDNCPVLKKKNNFIEETEIFTKEKASEQLDLPKGTSCIPVIDLTEEENGPEFDQSNQTVKRVSNESNSEWSSKEDKSLSKNYLMWENNFNLCWLNSAMSLLAHNKTLHHFVNENVSQIAHIVKGYESAISVYNDYSNENAIEERLLKSKDILQKIQTTVFEYLEPILKCKKGQPDSAFCCLLNLIKENKQIRNLFLVDFFCINQCTKCVLSRLKKSKKTVITLSKVKAFNPSSPVFLCKCPFCETLDQEVQIKYETLPQCLIFHFENGAGEGNLGSFDFELNGRKYELSGLIKLEKRRYSTINHFVTWTRDITSDRWLERNDLNNDILNFSVVPPVINLQDLYIVMYEALDNKGTVFSVSVDTANINRMDLDDKSSSCIPVIDLTDEEKVVEFDQNNQTVKRASRTKYKHLILEQRLC</sequence>
<dbReference type="EMBL" id="JABXBU010002072">
    <property type="protein sequence ID" value="KAF8777529.1"/>
    <property type="molecule type" value="Genomic_DNA"/>
</dbReference>
<organism evidence="3 4">
    <name type="scientific">Argiope bruennichi</name>
    <name type="common">Wasp spider</name>
    <name type="synonym">Aranea bruennichi</name>
    <dbReference type="NCBI Taxonomy" id="94029"/>
    <lineage>
        <taxon>Eukaryota</taxon>
        <taxon>Metazoa</taxon>
        <taxon>Ecdysozoa</taxon>
        <taxon>Arthropoda</taxon>
        <taxon>Chelicerata</taxon>
        <taxon>Arachnida</taxon>
        <taxon>Araneae</taxon>
        <taxon>Araneomorphae</taxon>
        <taxon>Entelegynae</taxon>
        <taxon>Araneoidea</taxon>
        <taxon>Araneidae</taxon>
        <taxon>Argiope</taxon>
    </lineage>
</organism>
<dbReference type="Pfam" id="PF15499">
    <property type="entry name" value="Peptidase_C98"/>
    <property type="match status" value="1"/>
</dbReference>
<dbReference type="SUPFAM" id="SSF54001">
    <property type="entry name" value="Cysteine proteinases"/>
    <property type="match status" value="1"/>
</dbReference>
<gene>
    <name evidence="3" type="ORF">HNY73_014380</name>
</gene>
<name>A0A8T0EU28_ARGBR</name>
<evidence type="ECO:0000313" key="3">
    <source>
        <dbReference type="EMBL" id="KAF8777529.1"/>
    </source>
</evidence>
<dbReference type="GO" id="GO:0030576">
    <property type="term" value="P:Cajal body organization"/>
    <property type="evidence" value="ECO:0007669"/>
    <property type="project" value="InterPro"/>
</dbReference>
<evidence type="ECO:0000259" key="2">
    <source>
        <dbReference type="PROSITE" id="PS50235"/>
    </source>
</evidence>
<reference evidence="3" key="2">
    <citation type="submission" date="2020-06" db="EMBL/GenBank/DDBJ databases">
        <authorList>
            <person name="Sheffer M."/>
        </authorList>
    </citation>
    <scope>NUCLEOTIDE SEQUENCE</scope>
</reference>
<dbReference type="InterPro" id="IPR028890">
    <property type="entry name" value="Peptidase_C98"/>
</dbReference>
<protein>
    <submittedName>
        <fullName evidence="3">SUMO-specific isopeptidase USPL1 like protein</fullName>
    </submittedName>
</protein>
<feature type="domain" description="USP" evidence="2">
    <location>
        <begin position="114"/>
        <end position="381"/>
    </location>
</feature>